<evidence type="ECO:0000313" key="7">
    <source>
        <dbReference type="EMBL" id="KAF6020245.1"/>
    </source>
</evidence>
<comment type="subcellular location">
    <subcellularLocation>
        <location evidence="1">Cytoplasm</location>
    </subcellularLocation>
</comment>
<dbReference type="SUPFAM" id="SSF48371">
    <property type="entry name" value="ARM repeat"/>
    <property type="match status" value="1"/>
</dbReference>
<evidence type="ECO:0000259" key="6">
    <source>
        <dbReference type="Pfam" id="PF20252"/>
    </source>
</evidence>
<comment type="caution">
    <text evidence="7">The sequence shown here is derived from an EMBL/GenBank/DDBJ whole genome shotgun (WGS) entry which is preliminary data.</text>
</comment>
<dbReference type="Gene3D" id="1.10.1000.11">
    <property type="entry name" value="Arf Nucleotide-binding Site Opener,domain 2"/>
    <property type="match status" value="1"/>
</dbReference>
<evidence type="ECO:0000256" key="3">
    <source>
        <dbReference type="SAM" id="MobiDB-lite"/>
    </source>
</evidence>
<dbReference type="InterPro" id="IPR016024">
    <property type="entry name" value="ARM-type_fold"/>
</dbReference>
<accession>A0A7J7J2D5</accession>
<evidence type="ECO:0000259" key="5">
    <source>
        <dbReference type="Pfam" id="PF09324"/>
    </source>
</evidence>
<dbReference type="Pfam" id="PF20252">
    <property type="entry name" value="BIG2_C"/>
    <property type="match status" value="1"/>
</dbReference>
<dbReference type="Proteomes" id="UP000593567">
    <property type="component" value="Unassembled WGS sequence"/>
</dbReference>
<dbReference type="EMBL" id="VXIV02003184">
    <property type="protein sequence ID" value="KAF6020245.1"/>
    <property type="molecule type" value="Genomic_DNA"/>
</dbReference>
<dbReference type="Pfam" id="PF01369">
    <property type="entry name" value="Sec7"/>
    <property type="match status" value="1"/>
</dbReference>
<feature type="region of interest" description="Disordered" evidence="3">
    <location>
        <begin position="757"/>
        <end position="783"/>
    </location>
</feature>
<dbReference type="InterPro" id="IPR046455">
    <property type="entry name" value="Sec7/BIG1-like_C"/>
</dbReference>
<evidence type="ECO:0000256" key="1">
    <source>
        <dbReference type="ARBA" id="ARBA00004496"/>
    </source>
</evidence>
<feature type="region of interest" description="Disordered" evidence="3">
    <location>
        <begin position="41"/>
        <end position="61"/>
    </location>
</feature>
<dbReference type="PANTHER" id="PTHR10663:SF375">
    <property type="entry name" value="LD29171P"/>
    <property type="match status" value="1"/>
</dbReference>
<dbReference type="InterPro" id="IPR035999">
    <property type="entry name" value="Sec7_dom_sf"/>
</dbReference>
<dbReference type="PANTHER" id="PTHR10663">
    <property type="entry name" value="GUANYL-NUCLEOTIDE EXCHANGE FACTOR"/>
    <property type="match status" value="1"/>
</dbReference>
<protein>
    <recommendedName>
        <fullName evidence="9">ARFGEF1</fullName>
    </recommendedName>
</protein>
<dbReference type="OrthoDB" id="6280592at2759"/>
<gene>
    <name evidence="7" type="ORF">EB796_021427</name>
</gene>
<evidence type="ECO:0008006" key="9">
    <source>
        <dbReference type="Google" id="ProtNLM"/>
    </source>
</evidence>
<feature type="compositionally biased region" description="Low complexity" evidence="3">
    <location>
        <begin position="773"/>
        <end position="783"/>
    </location>
</feature>
<feature type="domain" description="Sec7/BIG1-like C-terminal" evidence="6">
    <location>
        <begin position="816"/>
        <end position="1035"/>
    </location>
</feature>
<dbReference type="AlphaFoldDB" id="A0A7J7J2D5"/>
<sequence>MTKEQYIKMNRGINDSKDLPEQYLSDIYDEMAMNEIQLKPTSAPLSNKHGSSANLQGSTVTPKQRKTMFDTEMQHMTSVAKALMESVSHAKIEFTSAKHHEHVRPMFKNSDDPQMFEPCLDGMRCAIRIACIFRMELERDAYVQALARFTLLTANSPLTEMKTKNIETIKALISVAHTDGNYLGHTWLEVSVNLCITLFLIDSGRVPIPEYTVSVTQYLVSVTQYPVSVTQYSVSVTQYSVSVAQYSVSVTQCSVSVAQYSVSVTQCSVYVTQCSVSVTQCSVSVAQYSVYLELAQLIGTGVKYNVHNSGSKAKDKRTAHHLIESFDAELLTRADSKKLASLQGQMIETSSQSVVVAMDRVFTGSVKLDGDAIVDFVTALCAVSMDELSNGSHPRMFSLQKIVEISYYNMGRIRLQWSRIWAVLGEHFNKVGCIQNEDVAFFAVDSLRQLSMKFLEKGEFANFRFQKDFLRPFEHIMKKNRSISIRDMVVQCVSQMVQAQMANIRSGKVFEQYFDAVVGSFQDAVKCLSEFSCNISFPDTSMEAIRLIRACAKIVAEKPKLFREAGATHGAEQGETHVPVKEGDRVWVKGWFPVLFELSCIISRCKMDVRTRGLTVMFEIMKRYGEDFERHWWKDLFRIIFRIFDNMKLPEQQSEKTEWMTTTCNHALYAIVDVFTQYYSVLQDVLLSDLYEQLYWCVQQDNEQLARSGTNCLENLVISNGAKFSSGVWDETCQCIVKIFQTTVPQRLLTWAPGDVSAESSAADNPNRALGRSESSQSVVSQGSILSQDPANQKIPNMKVHTQDKLFSSLLIKCIVQLELIQTIDNVIFYPTTSKKDDHDNILAAQSNKSAPPSSDPADARLKTHSDSISSVNEQGMYSYLNEQQLFLLVDCLVESHRFAVRFNADHEQRNALWKAGFKGKAKPNLLKQETQSLACALRILFSMYSDESMASCKEKIETRLTELCSEALLYYLALSNDGHRDAWRELMLLIFNRILKFSDTEFQLHAAAHYAAVCDLISADIKMELRVMLRKFFSRLGLVYEIIPSAVTVAADT</sequence>
<dbReference type="GO" id="GO:0032012">
    <property type="term" value="P:regulation of ARF protein signal transduction"/>
    <property type="evidence" value="ECO:0007669"/>
    <property type="project" value="InterPro"/>
</dbReference>
<dbReference type="GO" id="GO:0005085">
    <property type="term" value="F:guanyl-nucleotide exchange factor activity"/>
    <property type="evidence" value="ECO:0007669"/>
    <property type="project" value="InterPro"/>
</dbReference>
<evidence type="ECO:0000259" key="4">
    <source>
        <dbReference type="Pfam" id="PF01369"/>
    </source>
</evidence>
<feature type="domain" description="SEC7" evidence="4">
    <location>
        <begin position="1"/>
        <end position="36"/>
    </location>
</feature>
<dbReference type="SUPFAM" id="SSF48425">
    <property type="entry name" value="Sec7 domain"/>
    <property type="match status" value="1"/>
</dbReference>
<dbReference type="GO" id="GO:0005737">
    <property type="term" value="C:cytoplasm"/>
    <property type="evidence" value="ECO:0007669"/>
    <property type="project" value="UniProtKB-SubCell"/>
</dbReference>
<evidence type="ECO:0000313" key="8">
    <source>
        <dbReference type="Proteomes" id="UP000593567"/>
    </source>
</evidence>
<proteinExistence type="predicted"/>
<reference evidence="7" key="1">
    <citation type="submission" date="2020-06" db="EMBL/GenBank/DDBJ databases">
        <title>Draft genome of Bugula neritina, a colonial animal packing powerful symbionts and potential medicines.</title>
        <authorList>
            <person name="Rayko M."/>
        </authorList>
    </citation>
    <scope>NUCLEOTIDE SEQUENCE [LARGE SCALE GENOMIC DNA]</scope>
    <source>
        <strain evidence="7">Kwan_BN1</strain>
    </source>
</reference>
<dbReference type="InterPro" id="IPR000904">
    <property type="entry name" value="Sec7_dom"/>
</dbReference>
<feature type="domain" description="Mon2/Sec7/BIG1-like HDS" evidence="5">
    <location>
        <begin position="453"/>
        <end position="507"/>
    </location>
</feature>
<keyword evidence="2" id="KW-0963">Cytoplasm</keyword>
<organism evidence="7 8">
    <name type="scientific">Bugula neritina</name>
    <name type="common">Brown bryozoan</name>
    <name type="synonym">Sertularia neritina</name>
    <dbReference type="NCBI Taxonomy" id="10212"/>
    <lineage>
        <taxon>Eukaryota</taxon>
        <taxon>Metazoa</taxon>
        <taxon>Spiralia</taxon>
        <taxon>Lophotrochozoa</taxon>
        <taxon>Bryozoa</taxon>
        <taxon>Gymnolaemata</taxon>
        <taxon>Cheilostomatida</taxon>
        <taxon>Flustrina</taxon>
        <taxon>Buguloidea</taxon>
        <taxon>Bugulidae</taxon>
        <taxon>Bugula</taxon>
    </lineage>
</organism>
<dbReference type="Pfam" id="PF09324">
    <property type="entry name" value="Sec7-like_HDS"/>
    <property type="match status" value="1"/>
</dbReference>
<dbReference type="InterPro" id="IPR023394">
    <property type="entry name" value="Sec7_C_sf"/>
</dbReference>
<feature type="region of interest" description="Disordered" evidence="3">
    <location>
        <begin position="845"/>
        <end position="864"/>
    </location>
</feature>
<evidence type="ECO:0000256" key="2">
    <source>
        <dbReference type="ARBA" id="ARBA00022490"/>
    </source>
</evidence>
<name>A0A7J7J2D5_BUGNE</name>
<dbReference type="InterPro" id="IPR015403">
    <property type="entry name" value="Mon2/Sec7/BIG1-like_HDS"/>
</dbReference>
<keyword evidence="8" id="KW-1185">Reference proteome</keyword>